<dbReference type="EMBL" id="NVMD01000002">
    <property type="protein sequence ID" value="PED16346.1"/>
    <property type="molecule type" value="Genomic_DNA"/>
</dbReference>
<reference evidence="3 4" key="1">
    <citation type="submission" date="2017-09" db="EMBL/GenBank/DDBJ databases">
        <title>Large-scale bioinformatics analysis of Bacillus genomes uncovers conserved roles of natural products in bacterial physiology.</title>
        <authorList>
            <consortium name="Agbiome Team Llc"/>
            <person name="Bleich R.M."/>
            <person name="Grubbs K.J."/>
            <person name="Santa Maria K.C."/>
            <person name="Allen S.E."/>
            <person name="Farag S."/>
            <person name="Shank E.A."/>
            <person name="Bowers A."/>
        </authorList>
    </citation>
    <scope>NUCLEOTIDE SEQUENCE [LARGE SCALE GENOMIC DNA]</scope>
    <source>
        <strain evidence="2 4">AFS030179</strain>
        <strain evidence="1 3">AFS094940</strain>
    </source>
</reference>
<evidence type="ECO:0000313" key="1">
    <source>
        <dbReference type="EMBL" id="PED16346.1"/>
    </source>
</evidence>
<organism evidence="1 3">
    <name type="scientific">Bacillus thuringiensis</name>
    <dbReference type="NCBI Taxonomy" id="1428"/>
    <lineage>
        <taxon>Bacteria</taxon>
        <taxon>Bacillati</taxon>
        <taxon>Bacillota</taxon>
        <taxon>Bacilli</taxon>
        <taxon>Bacillales</taxon>
        <taxon>Bacillaceae</taxon>
        <taxon>Bacillus</taxon>
        <taxon>Bacillus cereus group</taxon>
    </lineage>
</organism>
<evidence type="ECO:0000313" key="4">
    <source>
        <dbReference type="Proteomes" id="UP000223445"/>
    </source>
</evidence>
<dbReference type="EMBL" id="NUPM01000005">
    <property type="protein sequence ID" value="PGZ04917.1"/>
    <property type="molecule type" value="Genomic_DNA"/>
</dbReference>
<accession>A0A9X6YIV6</accession>
<name>A0A9X6YIV6_BACTU</name>
<sequence length="137" mass="16371">MAQMKDLERFFSCTFLVEDEEQLTGGHIKFIELYDELAFIGFIKDEQKFVLVLEANGSEMTTLEYNVDYACREILRHSYLVGVFELNGFMTEQNREDYRIAKEKHCLQEEQEQQEKERNKRYQTFLALKKEFEGEKA</sequence>
<dbReference type="Proteomes" id="UP000220127">
    <property type="component" value="Unassembled WGS sequence"/>
</dbReference>
<dbReference type="Proteomes" id="UP000223445">
    <property type="component" value="Unassembled WGS sequence"/>
</dbReference>
<gene>
    <name evidence="2" type="ORF">COE48_04875</name>
    <name evidence="1" type="ORF">CON01_00420</name>
</gene>
<evidence type="ECO:0000313" key="3">
    <source>
        <dbReference type="Proteomes" id="UP000220127"/>
    </source>
</evidence>
<proteinExistence type="predicted"/>
<evidence type="ECO:0000313" key="2">
    <source>
        <dbReference type="EMBL" id="PGZ04917.1"/>
    </source>
</evidence>
<protein>
    <submittedName>
        <fullName evidence="1">Uncharacterized protein</fullName>
    </submittedName>
</protein>
<dbReference type="AlphaFoldDB" id="A0A9X6YIV6"/>
<comment type="caution">
    <text evidence="1">The sequence shown here is derived from an EMBL/GenBank/DDBJ whole genome shotgun (WGS) entry which is preliminary data.</text>
</comment>
<dbReference type="RefSeq" id="WP_097876939.1">
    <property type="nucleotide sequence ID" value="NZ_NTYY01000019.1"/>
</dbReference>